<dbReference type="EMBL" id="JSVC01000004">
    <property type="protein sequence ID" value="KIC95820.1"/>
    <property type="molecule type" value="Genomic_DNA"/>
</dbReference>
<evidence type="ECO:0000313" key="2">
    <source>
        <dbReference type="Proteomes" id="UP000031408"/>
    </source>
</evidence>
<gene>
    <name evidence="1" type="ORF">OI18_04075</name>
</gene>
<evidence type="ECO:0008006" key="3">
    <source>
        <dbReference type="Google" id="ProtNLM"/>
    </source>
</evidence>
<dbReference type="OrthoDB" id="678856at2"/>
<name>A0A0C1INK1_9BACT</name>
<reference evidence="1 2" key="1">
    <citation type="submission" date="2014-11" db="EMBL/GenBank/DDBJ databases">
        <title>Genome sequence of Flavihumibacter solisilvae 3-3.</title>
        <authorList>
            <person name="Zhou G."/>
            <person name="Li M."/>
            <person name="Wang G."/>
        </authorList>
    </citation>
    <scope>NUCLEOTIDE SEQUENCE [LARGE SCALE GENOMIC DNA]</scope>
    <source>
        <strain evidence="1 2">3-3</strain>
    </source>
</reference>
<dbReference type="Proteomes" id="UP000031408">
    <property type="component" value="Unassembled WGS sequence"/>
</dbReference>
<evidence type="ECO:0000313" key="1">
    <source>
        <dbReference type="EMBL" id="KIC95820.1"/>
    </source>
</evidence>
<protein>
    <recommendedName>
        <fullName evidence="3">Response regulatory domain-containing protein</fullName>
    </recommendedName>
</protein>
<comment type="caution">
    <text evidence="1">The sequence shown here is derived from an EMBL/GenBank/DDBJ whole genome shotgun (WGS) entry which is preliminary data.</text>
</comment>
<sequence>MNTKQIMIVAGPESRINEFPLWSGLSNTYIITFADTDERAIEMAHSKHFDLVIADETDMEINVRKLSAVLPVLQAETDMITYNGGSFAELNQNIRQHFITKRNERIMRFLVLDSSGSHAEWNDFPAFSAN</sequence>
<proteinExistence type="predicted"/>
<dbReference type="AlphaFoldDB" id="A0A0C1INK1"/>
<accession>A0A0C1INK1</accession>
<dbReference type="RefSeq" id="WP_039137457.1">
    <property type="nucleotide sequence ID" value="NZ_JSVC01000004.1"/>
</dbReference>
<organism evidence="1 2">
    <name type="scientific">Flavihumibacter solisilvae</name>
    <dbReference type="NCBI Taxonomy" id="1349421"/>
    <lineage>
        <taxon>Bacteria</taxon>
        <taxon>Pseudomonadati</taxon>
        <taxon>Bacteroidota</taxon>
        <taxon>Chitinophagia</taxon>
        <taxon>Chitinophagales</taxon>
        <taxon>Chitinophagaceae</taxon>
        <taxon>Flavihumibacter</taxon>
    </lineage>
</organism>
<dbReference type="STRING" id="1349421.OI18_04075"/>
<keyword evidence="2" id="KW-1185">Reference proteome</keyword>